<keyword evidence="2" id="KW-1185">Reference proteome</keyword>
<accession>A0ACC3NX07</accession>
<sequence length="89" mass="9363">MPSTHAQQEDNEGILCKKRRCSLVMPAQITQELEQSPVLMHIDKLLPTLVTQVVVGTPATQIGSELAPLGGGGSTVYGSEEASTSTLEG</sequence>
<evidence type="ECO:0000313" key="1">
    <source>
        <dbReference type="EMBL" id="KAK3723219.1"/>
    </source>
</evidence>
<proteinExistence type="predicted"/>
<name>A0ACC3NX07_9PEZI</name>
<evidence type="ECO:0000313" key="2">
    <source>
        <dbReference type="Proteomes" id="UP001281147"/>
    </source>
</evidence>
<comment type="caution">
    <text evidence="1">The sequence shown here is derived from an EMBL/GenBank/DDBJ whole genome shotgun (WGS) entry which is preliminary data.</text>
</comment>
<dbReference type="EMBL" id="JAUTXU010000010">
    <property type="protein sequence ID" value="KAK3723219.1"/>
    <property type="molecule type" value="Genomic_DNA"/>
</dbReference>
<dbReference type="Proteomes" id="UP001281147">
    <property type="component" value="Unassembled WGS sequence"/>
</dbReference>
<reference evidence="1" key="1">
    <citation type="submission" date="2023-07" db="EMBL/GenBank/DDBJ databases">
        <title>Black Yeasts Isolated from many extreme environments.</title>
        <authorList>
            <person name="Coleine C."/>
            <person name="Stajich J.E."/>
            <person name="Selbmann L."/>
        </authorList>
    </citation>
    <scope>NUCLEOTIDE SEQUENCE</scope>
    <source>
        <strain evidence="1">CCFEE 5714</strain>
    </source>
</reference>
<protein>
    <submittedName>
        <fullName evidence="1">Uncharacterized protein</fullName>
    </submittedName>
</protein>
<organism evidence="1 2">
    <name type="scientific">Vermiconidia calcicola</name>
    <dbReference type="NCBI Taxonomy" id="1690605"/>
    <lineage>
        <taxon>Eukaryota</taxon>
        <taxon>Fungi</taxon>
        <taxon>Dikarya</taxon>
        <taxon>Ascomycota</taxon>
        <taxon>Pezizomycotina</taxon>
        <taxon>Dothideomycetes</taxon>
        <taxon>Dothideomycetidae</taxon>
        <taxon>Mycosphaerellales</taxon>
        <taxon>Extremaceae</taxon>
        <taxon>Vermiconidia</taxon>
    </lineage>
</organism>
<gene>
    <name evidence="1" type="ORF">LTR37_001942</name>
</gene>